<dbReference type="AlphaFoldDB" id="A0A5D3KN97"/>
<keyword evidence="3" id="KW-1185">Reference proteome</keyword>
<dbReference type="OrthoDB" id="7575967at2"/>
<feature type="domain" description="DUF6894" evidence="1">
    <location>
        <begin position="9"/>
        <end position="58"/>
    </location>
</feature>
<dbReference type="Proteomes" id="UP000324758">
    <property type="component" value="Unassembled WGS sequence"/>
</dbReference>
<evidence type="ECO:0000313" key="3">
    <source>
        <dbReference type="Proteomes" id="UP000324758"/>
    </source>
</evidence>
<evidence type="ECO:0000259" key="1">
    <source>
        <dbReference type="Pfam" id="PF21834"/>
    </source>
</evidence>
<dbReference type="Pfam" id="PF21834">
    <property type="entry name" value="DUF6894"/>
    <property type="match status" value="1"/>
</dbReference>
<organism evidence="2 3">
    <name type="scientific">Bradyrhizobium rifense</name>
    <dbReference type="NCBI Taxonomy" id="515499"/>
    <lineage>
        <taxon>Bacteria</taxon>
        <taxon>Pseudomonadati</taxon>
        <taxon>Pseudomonadota</taxon>
        <taxon>Alphaproteobacteria</taxon>
        <taxon>Hyphomicrobiales</taxon>
        <taxon>Nitrobacteraceae</taxon>
        <taxon>Bradyrhizobium</taxon>
    </lineage>
</organism>
<comment type="caution">
    <text evidence="2">The sequence shown here is derived from an EMBL/GenBank/DDBJ whole genome shotgun (WGS) entry which is preliminary data.</text>
</comment>
<proteinExistence type="predicted"/>
<reference evidence="2 3" key="1">
    <citation type="submission" date="2019-08" db="EMBL/GenBank/DDBJ databases">
        <title>Bradyrhizobium hipponensis sp. nov., a rhizobium isolated from a Lupinus angustifolius root nodule in Tunisia.</title>
        <authorList>
            <person name="Off K."/>
            <person name="Rejili M."/>
            <person name="Mars M."/>
            <person name="Brachmann A."/>
            <person name="Marin M."/>
        </authorList>
    </citation>
    <scope>NUCLEOTIDE SEQUENCE [LARGE SCALE GENOMIC DNA]</scope>
    <source>
        <strain evidence="2 3">CTAW71</strain>
    </source>
</reference>
<gene>
    <name evidence="2" type="ORF">FXB40_13000</name>
</gene>
<accession>A0A5D3KN97</accession>
<dbReference type="EMBL" id="VSSS01000022">
    <property type="protein sequence ID" value="TYL96084.1"/>
    <property type="molecule type" value="Genomic_DNA"/>
</dbReference>
<sequence length="74" mass="8348">MAGHAAVLFHFEGQQPHTDTTGEALHDDEAAWREAIRLSRDVEHALRPSDSWTLSVFDGTEPGFVLAMVTRRFR</sequence>
<protein>
    <submittedName>
        <fullName evidence="2">tRNA 5-methylaminomethyl-2-thiouridine synthase</fullName>
    </submittedName>
</protein>
<name>A0A5D3KN97_9BRAD</name>
<dbReference type="InterPro" id="IPR054189">
    <property type="entry name" value="DUF6894"/>
</dbReference>
<evidence type="ECO:0000313" key="2">
    <source>
        <dbReference type="EMBL" id="TYL96084.1"/>
    </source>
</evidence>